<evidence type="ECO:0000313" key="2">
    <source>
        <dbReference type="EMBL" id="OWP03357.1"/>
    </source>
</evidence>
<feature type="compositionally biased region" description="Low complexity" evidence="1">
    <location>
        <begin position="299"/>
        <end position="312"/>
    </location>
</feature>
<accession>A0A218Z5M8</accession>
<feature type="region of interest" description="Disordered" evidence="1">
    <location>
        <begin position="1"/>
        <end position="87"/>
    </location>
</feature>
<feature type="compositionally biased region" description="Basic and acidic residues" evidence="1">
    <location>
        <begin position="406"/>
        <end position="416"/>
    </location>
</feature>
<reference evidence="2 3" key="1">
    <citation type="submission" date="2017-04" db="EMBL/GenBank/DDBJ databases">
        <title>Draft genome sequence of Marssonina coronaria NL1: causal agent of apple blotch.</title>
        <authorList>
            <person name="Cheng Q."/>
        </authorList>
    </citation>
    <scope>NUCLEOTIDE SEQUENCE [LARGE SCALE GENOMIC DNA]</scope>
    <source>
        <strain evidence="2 3">NL1</strain>
    </source>
</reference>
<dbReference type="STRING" id="503106.A0A218Z5M8"/>
<dbReference type="OrthoDB" id="418495at2759"/>
<keyword evidence="3" id="KW-1185">Reference proteome</keyword>
<evidence type="ECO:0000313" key="3">
    <source>
        <dbReference type="Proteomes" id="UP000242519"/>
    </source>
</evidence>
<feature type="compositionally biased region" description="Basic and acidic residues" evidence="1">
    <location>
        <begin position="423"/>
        <end position="433"/>
    </location>
</feature>
<feature type="compositionally biased region" description="Pro residues" evidence="1">
    <location>
        <begin position="436"/>
        <end position="447"/>
    </location>
</feature>
<dbReference type="InParanoid" id="A0A218Z5M8"/>
<gene>
    <name evidence="2" type="ORF">B2J93_7375</name>
</gene>
<evidence type="ECO:0000256" key="1">
    <source>
        <dbReference type="SAM" id="MobiDB-lite"/>
    </source>
</evidence>
<name>A0A218Z5M8_9HELO</name>
<dbReference type="AlphaFoldDB" id="A0A218Z5M8"/>
<protein>
    <recommendedName>
        <fullName evidence="4">TeaA receptor TeaR</fullName>
    </recommendedName>
</protein>
<feature type="region of interest" description="Disordered" evidence="1">
    <location>
        <begin position="261"/>
        <end position="547"/>
    </location>
</feature>
<comment type="caution">
    <text evidence="2">The sequence shown here is derived from an EMBL/GenBank/DDBJ whole genome shotgun (WGS) entry which is preliminary data.</text>
</comment>
<organism evidence="2 3">
    <name type="scientific">Diplocarpon coronariae</name>
    <dbReference type="NCBI Taxonomy" id="2795749"/>
    <lineage>
        <taxon>Eukaryota</taxon>
        <taxon>Fungi</taxon>
        <taxon>Dikarya</taxon>
        <taxon>Ascomycota</taxon>
        <taxon>Pezizomycotina</taxon>
        <taxon>Leotiomycetes</taxon>
        <taxon>Helotiales</taxon>
        <taxon>Drepanopezizaceae</taxon>
        <taxon>Diplocarpon</taxon>
    </lineage>
</organism>
<evidence type="ECO:0008006" key="4">
    <source>
        <dbReference type="Google" id="ProtNLM"/>
    </source>
</evidence>
<feature type="region of interest" description="Disordered" evidence="1">
    <location>
        <begin position="109"/>
        <end position="148"/>
    </location>
</feature>
<dbReference type="EMBL" id="MZNU01000176">
    <property type="protein sequence ID" value="OWP03357.1"/>
    <property type="molecule type" value="Genomic_DNA"/>
</dbReference>
<feature type="compositionally biased region" description="Polar residues" evidence="1">
    <location>
        <begin position="346"/>
        <end position="372"/>
    </location>
</feature>
<feature type="region of interest" description="Disordered" evidence="1">
    <location>
        <begin position="174"/>
        <end position="218"/>
    </location>
</feature>
<proteinExistence type="predicted"/>
<sequence>MAAVSAPQASSALTPPSSSHGEQNSWNYSVPAQSDAASLQAAEPNRAPLSPTNGHGLGHVTSSTELSQRRSDLPHAPRSAENGYLAPARVNALNRKDSSLSETGSAADSLLDLYGPNRSGINGLEYTGGNAVRSESLEEEEEDQERSRWIHRDKLARIESQELQAAGIILPQARAASKSSWREHSRDQLGNGTLGEQAQKRQRVGSLATEEGEEPESIAWDLRTAEEASQDQGDYYQDISGGVKGVSRIPVLKTSPLPIPLQHLERDTPMRRTQGGASVADDDSISYPKLRGRSQSVKAQEAAATATTLTPAKRVLSENSPTKKAPGRKGSMVTNRAASAQRPKTRSGSTTINSTARPQTRSGDLGPSTSISKRPEGDPPWLATMFKPDPRLPPDQQLLPTVARRLRQEQWEKEGKFGNTYDTDFRPLNDEQYPRSPEPPPKSPELPVPSADAEPEAAAEIEAEAEKKSESGPESEWPLRVSKNPALSPGRPGTAGTGSYSTMPRVHTGGTAANMDAGPLTSPQPPIRTPDPAEESKKSGCGCCIIM</sequence>
<dbReference type="Proteomes" id="UP000242519">
    <property type="component" value="Unassembled WGS sequence"/>
</dbReference>
<feature type="compositionally biased region" description="Polar residues" evidence="1">
    <location>
        <begin position="7"/>
        <end position="37"/>
    </location>
</feature>
<feature type="compositionally biased region" description="Acidic residues" evidence="1">
    <location>
        <begin position="453"/>
        <end position="463"/>
    </location>
</feature>